<protein>
    <recommendedName>
        <fullName evidence="4">PQQ enzyme repeat protein</fullName>
    </recommendedName>
</protein>
<dbReference type="STRING" id="29172.A0A0D8XLK9"/>
<dbReference type="SUPFAM" id="SSF50998">
    <property type="entry name" value="Quinoprotein alcohol dehydrogenase-like"/>
    <property type="match status" value="1"/>
</dbReference>
<sequence length="235" mass="25966">MLKNILIFSVIFSSMASEKDLNDIVPHIEYSYGTILVNTIDGQLNALHSKNGKTKWTLQGDPVLRSPTVVKQGFTFLSNPRDGSLYTLKEGVLKRLPLNIPALVHAAPLKSNDGVLYAGSKRDVWLEINPVTGTEMDTMSTTTERVCPVNNHNGIFVGGSSNECSITLANNDYPYRHYVSHGNVLAVGLEGNIIWERDFGQPIVAMYLLQDDGLHKLHFTAMGGETLDNVVKVYF</sequence>
<organism evidence="2 3">
    <name type="scientific">Dictyocaulus viviparus</name>
    <name type="common">Bovine lungworm</name>
    <dbReference type="NCBI Taxonomy" id="29172"/>
    <lineage>
        <taxon>Eukaryota</taxon>
        <taxon>Metazoa</taxon>
        <taxon>Ecdysozoa</taxon>
        <taxon>Nematoda</taxon>
        <taxon>Chromadorea</taxon>
        <taxon>Rhabditida</taxon>
        <taxon>Rhabditina</taxon>
        <taxon>Rhabditomorpha</taxon>
        <taxon>Strongyloidea</taxon>
        <taxon>Metastrongylidae</taxon>
        <taxon>Dictyocaulus</taxon>
    </lineage>
</organism>
<evidence type="ECO:0000256" key="1">
    <source>
        <dbReference type="SAM" id="SignalP"/>
    </source>
</evidence>
<dbReference type="Gene3D" id="2.130.10.10">
    <property type="entry name" value="YVTN repeat-like/Quinoprotein amine dehydrogenase"/>
    <property type="match status" value="1"/>
</dbReference>
<dbReference type="EMBL" id="KN716458">
    <property type="protein sequence ID" value="KJH44647.1"/>
    <property type="molecule type" value="Genomic_DNA"/>
</dbReference>
<dbReference type="Proteomes" id="UP000053766">
    <property type="component" value="Unassembled WGS sequence"/>
</dbReference>
<keyword evidence="1" id="KW-0732">Signal</keyword>
<feature type="chain" id="PRO_5002335775" description="PQQ enzyme repeat protein" evidence="1">
    <location>
        <begin position="17"/>
        <end position="235"/>
    </location>
</feature>
<evidence type="ECO:0008006" key="4">
    <source>
        <dbReference type="Google" id="ProtNLM"/>
    </source>
</evidence>
<feature type="signal peptide" evidence="1">
    <location>
        <begin position="1"/>
        <end position="16"/>
    </location>
</feature>
<gene>
    <name evidence="2" type="ORF">DICVIV_09335</name>
</gene>
<dbReference type="AlphaFoldDB" id="A0A0D8XLK9"/>
<reference evidence="3" key="2">
    <citation type="journal article" date="2016" name="Sci. Rep.">
        <title>Dictyocaulus viviparus genome, variome and transcriptome elucidate lungworm biology and support future intervention.</title>
        <authorList>
            <person name="McNulty S.N."/>
            <person name="Strube C."/>
            <person name="Rosa B.A."/>
            <person name="Martin J.C."/>
            <person name="Tyagi R."/>
            <person name="Choi Y.J."/>
            <person name="Wang Q."/>
            <person name="Hallsworth Pepin K."/>
            <person name="Zhang X."/>
            <person name="Ozersky P."/>
            <person name="Wilson R.K."/>
            <person name="Sternberg P.W."/>
            <person name="Gasser R.B."/>
            <person name="Mitreva M."/>
        </authorList>
    </citation>
    <scope>NUCLEOTIDE SEQUENCE [LARGE SCALE GENOMIC DNA]</scope>
    <source>
        <strain evidence="3">HannoverDv2000</strain>
    </source>
</reference>
<name>A0A0D8XLK9_DICVI</name>
<reference evidence="2 3" key="1">
    <citation type="submission" date="2013-11" db="EMBL/GenBank/DDBJ databases">
        <title>Draft genome of the bovine lungworm Dictyocaulus viviparus.</title>
        <authorList>
            <person name="Mitreva M."/>
        </authorList>
    </citation>
    <scope>NUCLEOTIDE SEQUENCE [LARGE SCALE GENOMIC DNA]</scope>
    <source>
        <strain evidence="2 3">HannoverDv2000</strain>
    </source>
</reference>
<dbReference type="InterPro" id="IPR011047">
    <property type="entry name" value="Quinoprotein_ADH-like_sf"/>
</dbReference>
<proteinExistence type="predicted"/>
<dbReference type="OrthoDB" id="63989at2759"/>
<evidence type="ECO:0000313" key="2">
    <source>
        <dbReference type="EMBL" id="KJH44647.1"/>
    </source>
</evidence>
<accession>A0A0D8XLK9</accession>
<keyword evidence="3" id="KW-1185">Reference proteome</keyword>
<dbReference type="InterPro" id="IPR015943">
    <property type="entry name" value="WD40/YVTN_repeat-like_dom_sf"/>
</dbReference>
<evidence type="ECO:0000313" key="3">
    <source>
        <dbReference type="Proteomes" id="UP000053766"/>
    </source>
</evidence>